<dbReference type="EMBL" id="SLXV01000049">
    <property type="protein sequence ID" value="TCP63558.1"/>
    <property type="molecule type" value="Genomic_DNA"/>
</dbReference>
<feature type="domain" description="Histidine kinase" evidence="10">
    <location>
        <begin position="232"/>
        <end position="444"/>
    </location>
</feature>
<protein>
    <recommendedName>
        <fullName evidence="2">histidine kinase</fullName>
        <ecNumber evidence="2">2.7.13.3</ecNumber>
    </recommendedName>
</protein>
<comment type="catalytic activity">
    <reaction evidence="1">
        <text>ATP + protein L-histidine = ADP + protein N-phospho-L-histidine.</text>
        <dbReference type="EC" id="2.7.13.3"/>
    </reaction>
</comment>
<keyword evidence="12" id="KW-1185">Reference proteome</keyword>
<evidence type="ECO:0000256" key="8">
    <source>
        <dbReference type="ARBA" id="ARBA00023012"/>
    </source>
</evidence>
<keyword evidence="3" id="KW-0597">Phosphoprotein</keyword>
<dbReference type="CDD" id="cd00075">
    <property type="entry name" value="HATPase"/>
    <property type="match status" value="1"/>
</dbReference>
<dbReference type="OrthoDB" id="9121833at2"/>
<feature type="transmembrane region" description="Helical" evidence="9">
    <location>
        <begin position="70"/>
        <end position="90"/>
    </location>
</feature>
<feature type="transmembrane region" description="Helical" evidence="9">
    <location>
        <begin position="157"/>
        <end position="175"/>
    </location>
</feature>
<dbReference type="AlphaFoldDB" id="A0A4R2RL22"/>
<dbReference type="PROSITE" id="PS50109">
    <property type="entry name" value="HIS_KIN"/>
    <property type="match status" value="1"/>
</dbReference>
<evidence type="ECO:0000256" key="2">
    <source>
        <dbReference type="ARBA" id="ARBA00012438"/>
    </source>
</evidence>
<keyword evidence="9" id="KW-1133">Transmembrane helix</keyword>
<feature type="transmembrane region" description="Helical" evidence="9">
    <location>
        <begin position="187"/>
        <end position="204"/>
    </location>
</feature>
<evidence type="ECO:0000256" key="3">
    <source>
        <dbReference type="ARBA" id="ARBA00022553"/>
    </source>
</evidence>
<keyword evidence="4" id="KW-0808">Transferase</keyword>
<dbReference type="PANTHER" id="PTHR43547:SF2">
    <property type="entry name" value="HYBRID SIGNAL TRANSDUCTION HISTIDINE KINASE C"/>
    <property type="match status" value="1"/>
</dbReference>
<dbReference type="PANTHER" id="PTHR43547">
    <property type="entry name" value="TWO-COMPONENT HISTIDINE KINASE"/>
    <property type="match status" value="1"/>
</dbReference>
<dbReference type="InterPro" id="IPR036890">
    <property type="entry name" value="HATPase_C_sf"/>
</dbReference>
<keyword evidence="9" id="KW-0472">Membrane</keyword>
<keyword evidence="8" id="KW-0902">Two-component regulatory system</keyword>
<feature type="transmembrane region" description="Helical" evidence="9">
    <location>
        <begin position="125"/>
        <end position="145"/>
    </location>
</feature>
<comment type="caution">
    <text evidence="11">The sequence shown here is derived from an EMBL/GenBank/DDBJ whole genome shotgun (WGS) entry which is preliminary data.</text>
</comment>
<dbReference type="PRINTS" id="PR00344">
    <property type="entry name" value="BCTRLSENSOR"/>
</dbReference>
<evidence type="ECO:0000256" key="4">
    <source>
        <dbReference type="ARBA" id="ARBA00022679"/>
    </source>
</evidence>
<keyword evidence="5" id="KW-0547">Nucleotide-binding</keyword>
<dbReference type="InterPro" id="IPR004358">
    <property type="entry name" value="Sig_transdc_His_kin-like_C"/>
</dbReference>
<sequence length="446" mass="51760">MLVLLITWTTGVLLLFVDFRNMSARWASATVFCGGVDGLSIVIENYVKPLFESNPAIFQSTVVEDGTSFIAYYLTPYTFCMFGIMYSGFVSRKYTRLLQFFLLIPILFIFYLISVTPNSIHPITYFWKVPYILAGSTLLICSYFMEKNPFMRRIRCFTNLGFIPTMMFVLTNHYILPSLGIKDGWQYSRWIIIFSFVVFILSLFRHGFLRTRIRIERQHISSLQQLTSEASMLNQAIRNDQGRIKWYGDKIKTYAMATDQKVLEEDMNTILYAYQRMQDTMSRIQQKTKEHDLHLEKNSVLDIVKHCLNRLKDHLHASGVDIQIQCVDPSLVSWCDRLQIEETLHNIISNAIEAMPYGGVLTVQIDESKKKVLLSIKDTGMGIPKKHLTRILEPFFSTKLNSRENFGLGLSFCYHVMKKHKGNIDFDTKEGEGTTVYLSFPKKMRR</sequence>
<dbReference type="Gene3D" id="3.30.565.10">
    <property type="entry name" value="Histidine kinase-like ATPase, C-terminal domain"/>
    <property type="match status" value="1"/>
</dbReference>
<feature type="transmembrane region" description="Helical" evidence="9">
    <location>
        <begin position="97"/>
        <end position="113"/>
    </location>
</feature>
<evidence type="ECO:0000313" key="11">
    <source>
        <dbReference type="EMBL" id="TCP63558.1"/>
    </source>
</evidence>
<dbReference type="InterPro" id="IPR003594">
    <property type="entry name" value="HATPase_dom"/>
</dbReference>
<dbReference type="SMART" id="SM00387">
    <property type="entry name" value="HATPase_c"/>
    <property type="match status" value="1"/>
</dbReference>
<keyword evidence="9" id="KW-0812">Transmembrane</keyword>
<reference evidence="11 12" key="1">
    <citation type="submission" date="2019-03" db="EMBL/GenBank/DDBJ databases">
        <title>Genomic Encyclopedia of Type Strains, Phase IV (KMG-IV): sequencing the most valuable type-strain genomes for metagenomic binning, comparative biology and taxonomic classification.</title>
        <authorList>
            <person name="Goeker M."/>
        </authorList>
    </citation>
    <scope>NUCLEOTIDE SEQUENCE [LARGE SCALE GENOMIC DNA]</scope>
    <source>
        <strain evidence="11 12">DSM 46831</strain>
    </source>
</reference>
<dbReference type="Pfam" id="PF02518">
    <property type="entry name" value="HATPase_c"/>
    <property type="match status" value="1"/>
</dbReference>
<dbReference type="InterPro" id="IPR005467">
    <property type="entry name" value="His_kinase_dom"/>
</dbReference>
<evidence type="ECO:0000256" key="1">
    <source>
        <dbReference type="ARBA" id="ARBA00000085"/>
    </source>
</evidence>
<dbReference type="GO" id="GO:0000155">
    <property type="term" value="F:phosphorelay sensor kinase activity"/>
    <property type="evidence" value="ECO:0007669"/>
    <property type="project" value="TreeGrafter"/>
</dbReference>
<evidence type="ECO:0000313" key="12">
    <source>
        <dbReference type="Proteomes" id="UP000294746"/>
    </source>
</evidence>
<evidence type="ECO:0000256" key="6">
    <source>
        <dbReference type="ARBA" id="ARBA00022777"/>
    </source>
</evidence>
<evidence type="ECO:0000256" key="9">
    <source>
        <dbReference type="SAM" id="Phobius"/>
    </source>
</evidence>
<evidence type="ECO:0000259" key="10">
    <source>
        <dbReference type="PROSITE" id="PS50109"/>
    </source>
</evidence>
<evidence type="ECO:0000256" key="7">
    <source>
        <dbReference type="ARBA" id="ARBA00022840"/>
    </source>
</evidence>
<keyword evidence="7" id="KW-0067">ATP-binding</keyword>
<dbReference type="Proteomes" id="UP000294746">
    <property type="component" value="Unassembled WGS sequence"/>
</dbReference>
<dbReference type="EC" id="2.7.13.3" evidence="2"/>
<evidence type="ECO:0000256" key="5">
    <source>
        <dbReference type="ARBA" id="ARBA00022741"/>
    </source>
</evidence>
<name>A0A4R2RL22_9BACL</name>
<proteinExistence type="predicted"/>
<dbReference type="GO" id="GO:0005524">
    <property type="term" value="F:ATP binding"/>
    <property type="evidence" value="ECO:0007669"/>
    <property type="project" value="UniProtKB-KW"/>
</dbReference>
<gene>
    <name evidence="11" type="ORF">EDD57_1492</name>
</gene>
<keyword evidence="6 11" id="KW-0418">Kinase</keyword>
<accession>A0A4R2RL22</accession>
<dbReference type="SUPFAM" id="SSF55874">
    <property type="entry name" value="ATPase domain of HSP90 chaperone/DNA topoisomerase II/histidine kinase"/>
    <property type="match status" value="1"/>
</dbReference>
<organism evidence="11 12">
    <name type="scientific">Baia soyae</name>
    <dbReference type="NCBI Taxonomy" id="1544746"/>
    <lineage>
        <taxon>Bacteria</taxon>
        <taxon>Bacillati</taxon>
        <taxon>Bacillota</taxon>
        <taxon>Bacilli</taxon>
        <taxon>Bacillales</taxon>
        <taxon>Thermoactinomycetaceae</taxon>
        <taxon>Baia</taxon>
    </lineage>
</organism>